<proteinExistence type="predicted"/>
<dbReference type="GeneID" id="69539243"/>
<sequence length="288" mass="32004">MKRYAIDHFIPSQGKNFNRDVTVNSIDPTRMTIFLGGASVNKEEERTPSIIWDVKRSESSILFWAKIYQGDTIKAVQVLLTESNDGLLVKVIDAKHAKASIDELQTYDFNNFGTKSNVAYSETDNGYGISFISAVSGRNMFLIRTNSVISTGKRSLYENNGTVSVLNLDPTKLRINIGGFLTGKPDLVTHLWGFERPVKGKQLEILSFWAEFFDKEKTKAVKIEITAEDGNIYARVVNAKNQHGNVLGVFDFNKGGNEVGFPSPTRSISEEYGIYSISGLYCTESVAA</sequence>
<reference evidence="2" key="1">
    <citation type="submission" date="2009-03" db="EMBL/GenBank/DDBJ databases">
        <title>Complete genome sequence of Edwardsiella ictaluri 93-146.</title>
        <authorList>
            <person name="Williams M.L."/>
            <person name="Gillaspy A.F."/>
            <person name="Dyer D.W."/>
            <person name="Thune R.L."/>
            <person name="Waldbieser G.C."/>
            <person name="Schuster S.C."/>
            <person name="Gipson J."/>
            <person name="Zaitshik J."/>
            <person name="Landry C."/>
            <person name="Lawrence M.L."/>
        </authorList>
    </citation>
    <scope>NUCLEOTIDE SEQUENCE [LARGE SCALE GENOMIC DNA]</scope>
    <source>
        <strain evidence="2">93-146</strain>
    </source>
</reference>
<organism evidence="1 2">
    <name type="scientific">Edwardsiella ictaluri (strain 93-146)</name>
    <dbReference type="NCBI Taxonomy" id="634503"/>
    <lineage>
        <taxon>Bacteria</taxon>
        <taxon>Pseudomonadati</taxon>
        <taxon>Pseudomonadota</taxon>
        <taxon>Gammaproteobacteria</taxon>
        <taxon>Enterobacterales</taxon>
        <taxon>Hafniaceae</taxon>
        <taxon>Edwardsiella</taxon>
    </lineage>
</organism>
<protein>
    <submittedName>
        <fullName evidence="1">Uncharacterized protein</fullName>
    </submittedName>
</protein>
<dbReference type="EMBL" id="CP001600">
    <property type="protein sequence ID" value="ACR69483.1"/>
    <property type="molecule type" value="Genomic_DNA"/>
</dbReference>
<gene>
    <name evidence="1" type="ordered locus">NT01EI_2312</name>
</gene>
<evidence type="ECO:0000313" key="2">
    <source>
        <dbReference type="Proteomes" id="UP000001485"/>
    </source>
</evidence>
<dbReference type="AlphaFoldDB" id="C5B8B3"/>
<accession>C5B8B3</accession>
<dbReference type="Proteomes" id="UP000001485">
    <property type="component" value="Chromosome"/>
</dbReference>
<dbReference type="KEGG" id="eic:NT01EI_2312"/>
<dbReference type="RefSeq" id="WP_015871602.1">
    <property type="nucleotide sequence ID" value="NC_012779.2"/>
</dbReference>
<reference evidence="1 2" key="2">
    <citation type="journal article" date="2012" name="J. Bacteriol.">
        <title>Genome Sequence of Edwardsiella ictaluri 93-146, a Strain Associated with a Natural Channel Catfish Outbreak of Enteric Septicemia of Catfish.</title>
        <authorList>
            <person name="Williams M.L."/>
            <person name="Gillaspy A.F."/>
            <person name="Dyer D.W."/>
            <person name="Thune R.L."/>
            <person name="Waldbieser G.C."/>
            <person name="Schuster S.C."/>
            <person name="Gipson J."/>
            <person name="Zaitshik J."/>
            <person name="Landry C."/>
            <person name="Banes M.M."/>
            <person name="Lawrence M.L."/>
        </authorList>
    </citation>
    <scope>NUCLEOTIDE SEQUENCE [LARGE SCALE GENOMIC DNA]</scope>
    <source>
        <strain evidence="1 2">93-146</strain>
    </source>
</reference>
<name>C5B8B3_EDWI9</name>
<evidence type="ECO:0000313" key="1">
    <source>
        <dbReference type="EMBL" id="ACR69483.1"/>
    </source>
</evidence>
<dbReference type="HOGENOM" id="CLU_965531_0_0_6"/>